<sequence>MNLRITFPPTQSLNLTASPPPLSGCRRFPDQSCFLHTPPPVLGGASVRLTDQITAGNHLYS</sequence>
<evidence type="ECO:0000313" key="1">
    <source>
        <dbReference type="EMBL" id="TNN27807.1"/>
    </source>
</evidence>
<dbReference type="Proteomes" id="UP000314294">
    <property type="component" value="Unassembled WGS sequence"/>
</dbReference>
<evidence type="ECO:0000313" key="2">
    <source>
        <dbReference type="Proteomes" id="UP000314294"/>
    </source>
</evidence>
<gene>
    <name evidence="1" type="ORF">EYF80_062046</name>
</gene>
<reference evidence="1 2" key="1">
    <citation type="submission" date="2019-03" db="EMBL/GenBank/DDBJ databases">
        <title>First draft genome of Liparis tanakae, snailfish: a comprehensive survey of snailfish specific genes.</title>
        <authorList>
            <person name="Kim W."/>
            <person name="Song I."/>
            <person name="Jeong J.-H."/>
            <person name="Kim D."/>
            <person name="Kim S."/>
            <person name="Ryu S."/>
            <person name="Song J.Y."/>
            <person name="Lee S.K."/>
        </authorList>
    </citation>
    <scope>NUCLEOTIDE SEQUENCE [LARGE SCALE GENOMIC DNA]</scope>
    <source>
        <tissue evidence="1">Muscle</tissue>
    </source>
</reference>
<dbReference type="EMBL" id="SRLO01007705">
    <property type="protein sequence ID" value="TNN27807.1"/>
    <property type="molecule type" value="Genomic_DNA"/>
</dbReference>
<keyword evidence="2" id="KW-1185">Reference proteome</keyword>
<protein>
    <submittedName>
        <fullName evidence="1">Uncharacterized protein</fullName>
    </submittedName>
</protein>
<dbReference type="AlphaFoldDB" id="A0A4Z2EFT4"/>
<proteinExistence type="predicted"/>
<comment type="caution">
    <text evidence="1">The sequence shown here is derived from an EMBL/GenBank/DDBJ whole genome shotgun (WGS) entry which is preliminary data.</text>
</comment>
<name>A0A4Z2EFT4_9TELE</name>
<organism evidence="1 2">
    <name type="scientific">Liparis tanakae</name>
    <name type="common">Tanaka's snailfish</name>
    <dbReference type="NCBI Taxonomy" id="230148"/>
    <lineage>
        <taxon>Eukaryota</taxon>
        <taxon>Metazoa</taxon>
        <taxon>Chordata</taxon>
        <taxon>Craniata</taxon>
        <taxon>Vertebrata</taxon>
        <taxon>Euteleostomi</taxon>
        <taxon>Actinopterygii</taxon>
        <taxon>Neopterygii</taxon>
        <taxon>Teleostei</taxon>
        <taxon>Neoteleostei</taxon>
        <taxon>Acanthomorphata</taxon>
        <taxon>Eupercaria</taxon>
        <taxon>Perciformes</taxon>
        <taxon>Cottioidei</taxon>
        <taxon>Cottales</taxon>
        <taxon>Liparidae</taxon>
        <taxon>Liparis</taxon>
    </lineage>
</organism>
<accession>A0A4Z2EFT4</accession>